<sequence>MASDKGKVIDWISLYNEWEYEKAIVQFQGAIDAEEVDELAMFYLWNTFWALWKFEKAISIFTEILAFDSKNEKVLKAKEIFENLKKNSKESFSYGEASSAESAQSFPAAEFNPKTSSKKDIPVPPSSAVYEESVEEINPKEKDINVYGFLKSNEAEKFLATDGARNMNIKNIIDNIWTNSFDKDEILCLIRKGNEDDLMRFIKCVKLRNSILDHLADSNVLPPRKYNTIITQIVNINAEFWLAFLMFNLWEHKYNDIISKLWKAPIAGWSDMKDPIEPTKIWIIKVVSNFLIWIFSFEKAFENENNKLRYFKYLFIFLWFVWVLILVGYWFKTWVFSVDVRWRNDSPGENIQKNFQIKLIK</sequence>
<dbReference type="InterPro" id="IPR011990">
    <property type="entry name" value="TPR-like_helical_dom_sf"/>
</dbReference>
<dbReference type="AlphaFoldDB" id="K2G385"/>
<reference evidence="2" key="1">
    <citation type="journal article" date="2012" name="Science">
        <title>Fermentation, hydrogen, and sulfur metabolism in multiple uncultivated bacterial phyla.</title>
        <authorList>
            <person name="Wrighton K.C."/>
            <person name="Thomas B.C."/>
            <person name="Sharon I."/>
            <person name="Miller C.S."/>
            <person name="Castelle C.J."/>
            <person name="VerBerkmoes N.C."/>
            <person name="Wilkins M.J."/>
            <person name="Hettich R.L."/>
            <person name="Lipton M.S."/>
            <person name="Williams K.H."/>
            <person name="Long P.E."/>
            <person name="Banfield J.F."/>
        </authorList>
    </citation>
    <scope>NUCLEOTIDE SEQUENCE [LARGE SCALE GENOMIC DNA]</scope>
</reference>
<evidence type="ECO:0008006" key="3">
    <source>
        <dbReference type="Google" id="ProtNLM"/>
    </source>
</evidence>
<organism evidence="2">
    <name type="scientific">uncultured bacterium</name>
    <name type="common">gcode 4</name>
    <dbReference type="NCBI Taxonomy" id="1234023"/>
    <lineage>
        <taxon>Bacteria</taxon>
        <taxon>environmental samples</taxon>
    </lineage>
</organism>
<dbReference type="EMBL" id="AMFJ01000131">
    <property type="protein sequence ID" value="EKE29633.1"/>
    <property type="molecule type" value="Genomic_DNA"/>
</dbReference>
<comment type="caution">
    <text evidence="2">The sequence shown here is derived from an EMBL/GenBank/DDBJ whole genome shotgun (WGS) entry which is preliminary data.</text>
</comment>
<gene>
    <name evidence="2" type="ORF">ACD_2C00131G0003</name>
</gene>
<dbReference type="Gene3D" id="1.25.40.10">
    <property type="entry name" value="Tetratricopeptide repeat domain"/>
    <property type="match status" value="1"/>
</dbReference>
<protein>
    <recommendedName>
        <fullName evidence="3">Tetratricopeptide repeat protein</fullName>
    </recommendedName>
</protein>
<name>K2G385_9BACT</name>
<feature type="transmembrane region" description="Helical" evidence="1">
    <location>
        <begin position="313"/>
        <end position="331"/>
    </location>
</feature>
<accession>K2G385</accession>
<dbReference type="SUPFAM" id="SSF48452">
    <property type="entry name" value="TPR-like"/>
    <property type="match status" value="1"/>
</dbReference>
<keyword evidence="1" id="KW-0812">Transmembrane</keyword>
<proteinExistence type="predicted"/>
<feature type="transmembrane region" description="Helical" evidence="1">
    <location>
        <begin position="282"/>
        <end position="301"/>
    </location>
</feature>
<evidence type="ECO:0000313" key="2">
    <source>
        <dbReference type="EMBL" id="EKE29633.1"/>
    </source>
</evidence>
<keyword evidence="1" id="KW-1133">Transmembrane helix</keyword>
<evidence type="ECO:0000256" key="1">
    <source>
        <dbReference type="SAM" id="Phobius"/>
    </source>
</evidence>
<keyword evidence="1" id="KW-0472">Membrane</keyword>